<dbReference type="InterPro" id="IPR008181">
    <property type="entry name" value="dUTPase"/>
</dbReference>
<dbReference type="AlphaFoldDB" id="A0A8J5G7B5"/>
<keyword evidence="9" id="KW-0695">RNA-directed DNA polymerase</keyword>
<dbReference type="SUPFAM" id="SSF51283">
    <property type="entry name" value="dUTPase-like"/>
    <property type="match status" value="1"/>
</dbReference>
<dbReference type="GO" id="GO:0003676">
    <property type="term" value="F:nucleic acid binding"/>
    <property type="evidence" value="ECO:0007669"/>
    <property type="project" value="InterPro"/>
</dbReference>
<evidence type="ECO:0000313" key="13">
    <source>
        <dbReference type="EMBL" id="KAG6499859.1"/>
    </source>
</evidence>
<keyword evidence="6" id="KW-0540">Nuclease</keyword>
<evidence type="ECO:0000256" key="6">
    <source>
        <dbReference type="ARBA" id="ARBA00022722"/>
    </source>
</evidence>
<dbReference type="EMBL" id="JACMSC010000011">
    <property type="protein sequence ID" value="KAG6499859.1"/>
    <property type="molecule type" value="Genomic_DNA"/>
</dbReference>
<evidence type="ECO:0000256" key="1">
    <source>
        <dbReference type="ARBA" id="ARBA00005142"/>
    </source>
</evidence>
<gene>
    <name evidence="13" type="ORF">ZIOFF_039658</name>
</gene>
<evidence type="ECO:0000313" key="14">
    <source>
        <dbReference type="Proteomes" id="UP000734854"/>
    </source>
</evidence>
<keyword evidence="8" id="KW-0378">Hydrolase</keyword>
<comment type="similarity">
    <text evidence="2">Belongs to the dUTPase family.</text>
</comment>
<dbReference type="EC" id="3.6.1.23" evidence="3"/>
<keyword evidence="4" id="KW-0808">Transferase</keyword>
<evidence type="ECO:0000256" key="7">
    <source>
        <dbReference type="ARBA" id="ARBA00022759"/>
    </source>
</evidence>
<evidence type="ECO:0000259" key="12">
    <source>
        <dbReference type="Pfam" id="PF17917"/>
    </source>
</evidence>
<organism evidence="13 14">
    <name type="scientific">Zingiber officinale</name>
    <name type="common">Ginger</name>
    <name type="synonym">Amomum zingiber</name>
    <dbReference type="NCBI Taxonomy" id="94328"/>
    <lineage>
        <taxon>Eukaryota</taxon>
        <taxon>Viridiplantae</taxon>
        <taxon>Streptophyta</taxon>
        <taxon>Embryophyta</taxon>
        <taxon>Tracheophyta</taxon>
        <taxon>Spermatophyta</taxon>
        <taxon>Magnoliopsida</taxon>
        <taxon>Liliopsida</taxon>
        <taxon>Zingiberales</taxon>
        <taxon>Zingiberaceae</taxon>
        <taxon>Zingiber</taxon>
    </lineage>
</organism>
<dbReference type="PANTHER" id="PTHR11241:SF0">
    <property type="entry name" value="DEOXYURIDINE 5'-TRIPHOSPHATE NUCLEOTIDOHYDROLASE"/>
    <property type="match status" value="1"/>
</dbReference>
<evidence type="ECO:0000256" key="3">
    <source>
        <dbReference type="ARBA" id="ARBA00012379"/>
    </source>
</evidence>
<dbReference type="SUPFAM" id="SSF56672">
    <property type="entry name" value="DNA/RNA polymerases"/>
    <property type="match status" value="1"/>
</dbReference>
<keyword evidence="14" id="KW-1185">Reference proteome</keyword>
<evidence type="ECO:0000256" key="2">
    <source>
        <dbReference type="ARBA" id="ARBA00006581"/>
    </source>
</evidence>
<dbReference type="Pfam" id="PF17917">
    <property type="entry name" value="RT_RNaseH"/>
    <property type="match status" value="1"/>
</dbReference>
<dbReference type="InterPro" id="IPR036397">
    <property type="entry name" value="RNaseH_sf"/>
</dbReference>
<feature type="domain" description="Reverse transcriptase RNase H-like" evidence="12">
    <location>
        <begin position="554"/>
        <end position="652"/>
    </location>
</feature>
<evidence type="ECO:0000256" key="10">
    <source>
        <dbReference type="ARBA" id="ARBA00023080"/>
    </source>
</evidence>
<keyword evidence="5" id="KW-0548">Nucleotidyltransferase</keyword>
<dbReference type="Gene3D" id="2.70.40.10">
    <property type="match status" value="1"/>
</dbReference>
<keyword evidence="10" id="KW-0546">Nucleotide metabolism</keyword>
<sequence>MAIRTRLQDPPVTTLTRSIAAEEHPMFEDQVREYRQGQRRRYNAQRRLQRITRSITGQGPFNQSLEQQLDPQIQLRLSMQERTSIVAAEVLYHSRRDDIHHRVYMHRSEEAILVTTNQVDRALIQPESFMQLQRSGMRFIHMGVIQVRVQILHRQEEGTLLLIVFRDNRWQGDQAIFAIMEVDLTQESQLVYVIPDTMLTISDFYRNIQISILARGYEGWQNGDVNILVTRGMVGRLSNTPNVGFAYEIQNVVDYLITHGVRALPGRRYNTREVQGQNWIIHQSCINIPMQPTEAAIVANPPHYNQRDEEIPSDEEEVQHQVIAVLLQDPEIPKGTYARVAPRSSAALRGLIIMGGVIDEDYRGEKITTPDVVEVTCLEPTERGMQGFGSTTNLAYPSEAPLPKVCTKGESHPECPGCAYCHDGEETTEPYEFYVTPSPGYIDDREYIQYIPPCHQKNTESVPKEKQTFDAILEEYQHFYQEYDWLQRRAMTSEDDPMEIAISETRRTLRRSRDYRQELQQQLDALTPSSSTNHFCMTITKLPDLTIPPAQCYMLIETDGCMEGWGDICKWKLQKHDSKTKEKICAYASGKFSPPKSTIDAEIHAVMNSLNSFKIYYLDKEELLIRIDCQTIISFFNKSAQNKPSRVRWIAFTDFITGLGIPVHFQHIEGKDNLLADALSRLLCVLTGAWTHTEKDLLMLTQMEEILRQLDSKPNTVASRHLAGLIISWSSMKNWPNPVKPRSSI</sequence>
<dbReference type="Proteomes" id="UP000734854">
    <property type="component" value="Unassembled WGS sequence"/>
</dbReference>
<evidence type="ECO:0000256" key="4">
    <source>
        <dbReference type="ARBA" id="ARBA00022679"/>
    </source>
</evidence>
<evidence type="ECO:0000256" key="8">
    <source>
        <dbReference type="ARBA" id="ARBA00022801"/>
    </source>
</evidence>
<evidence type="ECO:0000256" key="5">
    <source>
        <dbReference type="ARBA" id="ARBA00022695"/>
    </source>
</evidence>
<dbReference type="InterPro" id="IPR029054">
    <property type="entry name" value="dUTPase-like"/>
</dbReference>
<dbReference type="PANTHER" id="PTHR11241">
    <property type="entry name" value="DEOXYURIDINE 5'-TRIPHOSPHATE NUCLEOTIDOHYDROLASE"/>
    <property type="match status" value="1"/>
</dbReference>
<dbReference type="Pfam" id="PF00692">
    <property type="entry name" value="dUTPase"/>
    <property type="match status" value="1"/>
</dbReference>
<dbReference type="InterPro" id="IPR043502">
    <property type="entry name" value="DNA/RNA_pol_sf"/>
</dbReference>
<feature type="domain" description="dUTPase-like" evidence="11">
    <location>
        <begin position="325"/>
        <end position="365"/>
    </location>
</feature>
<dbReference type="Gene3D" id="3.30.420.10">
    <property type="entry name" value="Ribonuclease H-like superfamily/Ribonuclease H"/>
    <property type="match status" value="1"/>
</dbReference>
<dbReference type="GO" id="GO:0004519">
    <property type="term" value="F:endonuclease activity"/>
    <property type="evidence" value="ECO:0007669"/>
    <property type="project" value="UniProtKB-KW"/>
</dbReference>
<reference evidence="13 14" key="1">
    <citation type="submission" date="2020-08" db="EMBL/GenBank/DDBJ databases">
        <title>Plant Genome Project.</title>
        <authorList>
            <person name="Zhang R.-G."/>
        </authorList>
    </citation>
    <scope>NUCLEOTIDE SEQUENCE [LARGE SCALE GENOMIC DNA]</scope>
    <source>
        <tissue evidence="13">Rhizome</tissue>
    </source>
</reference>
<name>A0A8J5G7B5_ZINOF</name>
<comment type="caution">
    <text evidence="13">The sequence shown here is derived from an EMBL/GenBank/DDBJ whole genome shotgun (WGS) entry which is preliminary data.</text>
</comment>
<proteinExistence type="inferred from homology"/>
<dbReference type="GO" id="GO:0004170">
    <property type="term" value="F:dUTP diphosphatase activity"/>
    <property type="evidence" value="ECO:0007669"/>
    <property type="project" value="UniProtKB-EC"/>
</dbReference>
<dbReference type="GO" id="GO:0003964">
    <property type="term" value="F:RNA-directed DNA polymerase activity"/>
    <property type="evidence" value="ECO:0007669"/>
    <property type="project" value="UniProtKB-KW"/>
</dbReference>
<comment type="pathway">
    <text evidence="1">Pyrimidine metabolism; dUMP biosynthesis; dUMP from dCTP (dUTP route): step 2/2.</text>
</comment>
<dbReference type="GO" id="GO:0046081">
    <property type="term" value="P:dUTP catabolic process"/>
    <property type="evidence" value="ECO:0007669"/>
    <property type="project" value="InterPro"/>
</dbReference>
<dbReference type="GO" id="GO:0000287">
    <property type="term" value="F:magnesium ion binding"/>
    <property type="evidence" value="ECO:0007669"/>
    <property type="project" value="InterPro"/>
</dbReference>
<keyword evidence="7" id="KW-0255">Endonuclease</keyword>
<dbReference type="GO" id="GO:0006226">
    <property type="term" value="P:dUMP biosynthetic process"/>
    <property type="evidence" value="ECO:0007669"/>
    <property type="project" value="InterPro"/>
</dbReference>
<dbReference type="InterPro" id="IPR041373">
    <property type="entry name" value="RT_RNaseH"/>
</dbReference>
<dbReference type="InterPro" id="IPR036157">
    <property type="entry name" value="dUTPase-like_sf"/>
</dbReference>
<accession>A0A8J5G7B5</accession>
<protein>
    <recommendedName>
        <fullName evidence="3">dUTP diphosphatase</fullName>
        <ecNumber evidence="3">3.6.1.23</ecNumber>
    </recommendedName>
</protein>
<evidence type="ECO:0000256" key="9">
    <source>
        <dbReference type="ARBA" id="ARBA00022918"/>
    </source>
</evidence>
<evidence type="ECO:0000259" key="11">
    <source>
        <dbReference type="Pfam" id="PF00692"/>
    </source>
</evidence>